<dbReference type="GO" id="GO:0004800">
    <property type="term" value="F:thyroxine 5'-deiodinase activity"/>
    <property type="evidence" value="ECO:0007669"/>
    <property type="project" value="InterPro"/>
</dbReference>
<protein>
    <recommendedName>
        <fullName evidence="1">Iodothyronine deiodinase</fullName>
    </recommendedName>
</protein>
<evidence type="ECO:0000313" key="4">
    <source>
        <dbReference type="Proteomes" id="UP001249851"/>
    </source>
</evidence>
<keyword evidence="2" id="KW-0812">Transmembrane</keyword>
<dbReference type="EMBL" id="JARQWQ010000026">
    <property type="protein sequence ID" value="KAK2563251.1"/>
    <property type="molecule type" value="Genomic_DNA"/>
</dbReference>
<comment type="function">
    <text evidence="1">Responsible for the deiodination of T4 (3,5,3',5'-tetraiodothyronine).</text>
</comment>
<keyword evidence="4" id="KW-1185">Reference proteome</keyword>
<feature type="transmembrane region" description="Helical" evidence="2">
    <location>
        <begin position="12"/>
        <end position="32"/>
    </location>
</feature>
<name>A0AAD9V6N0_ACRCE</name>
<keyword evidence="1" id="KW-0560">Oxidoreductase</keyword>
<keyword evidence="2" id="KW-0472">Membrane</keyword>
<reference evidence="3" key="1">
    <citation type="journal article" date="2023" name="G3 (Bethesda)">
        <title>Whole genome assembly and annotation of the endangered Caribbean coral Acropora cervicornis.</title>
        <authorList>
            <person name="Selwyn J.D."/>
            <person name="Vollmer S.V."/>
        </authorList>
    </citation>
    <scope>NUCLEOTIDE SEQUENCE</scope>
    <source>
        <strain evidence="3">K2</strain>
    </source>
</reference>
<dbReference type="InterPro" id="IPR000643">
    <property type="entry name" value="Iodothyronine_deiodinase"/>
</dbReference>
<keyword evidence="1" id="KW-0712">Selenocysteine</keyword>
<dbReference type="PANTHER" id="PTHR11781">
    <property type="entry name" value="IODOTHYRONINE DEIODINASE"/>
    <property type="match status" value="1"/>
</dbReference>
<dbReference type="PIRSF" id="PIRSF001330">
    <property type="entry name" value="IOD"/>
    <property type="match status" value="1"/>
</dbReference>
<comment type="caution">
    <text evidence="3">The sequence shown here is derived from an EMBL/GenBank/DDBJ whole genome shotgun (WGS) entry which is preliminary data.</text>
</comment>
<evidence type="ECO:0000313" key="3">
    <source>
        <dbReference type="EMBL" id="KAK2563251.1"/>
    </source>
</evidence>
<dbReference type="AlphaFoldDB" id="A0AAD9V6N0"/>
<keyword evidence="1" id="KW-0893">Thyroid hormones biosynthesis</keyword>
<organism evidence="3 4">
    <name type="scientific">Acropora cervicornis</name>
    <name type="common">Staghorn coral</name>
    <dbReference type="NCBI Taxonomy" id="6130"/>
    <lineage>
        <taxon>Eukaryota</taxon>
        <taxon>Metazoa</taxon>
        <taxon>Cnidaria</taxon>
        <taxon>Anthozoa</taxon>
        <taxon>Hexacorallia</taxon>
        <taxon>Scleractinia</taxon>
        <taxon>Astrocoeniina</taxon>
        <taxon>Acroporidae</taxon>
        <taxon>Acropora</taxon>
    </lineage>
</organism>
<evidence type="ECO:0000256" key="1">
    <source>
        <dbReference type="RuleBase" id="RU000676"/>
    </source>
</evidence>
<dbReference type="GO" id="GO:0042403">
    <property type="term" value="P:thyroid hormone metabolic process"/>
    <property type="evidence" value="ECO:0007669"/>
    <property type="project" value="TreeGrafter"/>
</dbReference>
<dbReference type="GO" id="GO:0042446">
    <property type="term" value="P:hormone biosynthetic process"/>
    <property type="evidence" value="ECO:0007669"/>
    <property type="project" value="UniProtKB-KW"/>
</dbReference>
<dbReference type="SUPFAM" id="SSF52833">
    <property type="entry name" value="Thioredoxin-like"/>
    <property type="match status" value="1"/>
</dbReference>
<dbReference type="InterPro" id="IPR036249">
    <property type="entry name" value="Thioredoxin-like_sf"/>
</dbReference>
<accession>A0AAD9V6N0</accession>
<dbReference type="PANTHER" id="PTHR11781:SF22">
    <property type="entry name" value="TYPE I IODOTHYRONINE DEIODINASE"/>
    <property type="match status" value="1"/>
</dbReference>
<sequence length="256" mass="29272">MMLHKVSTVFHNFAGTVLLLWAFICLRILRLVPYSKRVVGKMTKAITTLDLPIDDYWGSLFSWNMFQSVRYTILGDLQKSARFGQRAPNPSVVTLDGASHPHLLNFCRGNRPLVLNFGSWSCPVFRARTQEFLEIVRQFKDIADFLTVYIEEAHPSNGWAFENNVVIPKHETLEQRCQAVRLMLSSVKFDSPVVVDTMDDEASKAFGGLPIRLYIIKNYKVEYAGAIGPTFYAPKEVELWLKKHRAESSRTGRQRA</sequence>
<reference evidence="3" key="2">
    <citation type="journal article" date="2023" name="Science">
        <title>Genomic signatures of disease resistance in endangered staghorn corals.</title>
        <authorList>
            <person name="Vollmer S.V."/>
            <person name="Selwyn J.D."/>
            <person name="Despard B.A."/>
            <person name="Roesel C.L."/>
        </authorList>
    </citation>
    <scope>NUCLEOTIDE SEQUENCE</scope>
    <source>
        <strain evidence="3">K2</strain>
    </source>
</reference>
<keyword evidence="2" id="KW-1133">Transmembrane helix</keyword>
<dbReference type="Gene3D" id="3.40.30.10">
    <property type="entry name" value="Glutaredoxin"/>
    <property type="match status" value="1"/>
</dbReference>
<gene>
    <name evidence="3" type="ORF">P5673_013612</name>
</gene>
<evidence type="ECO:0000256" key="2">
    <source>
        <dbReference type="SAM" id="Phobius"/>
    </source>
</evidence>
<dbReference type="Pfam" id="PF00837">
    <property type="entry name" value="T4_deiodinase"/>
    <property type="match status" value="1"/>
</dbReference>
<proteinExistence type="inferred from homology"/>
<dbReference type="Proteomes" id="UP001249851">
    <property type="component" value="Unassembled WGS sequence"/>
</dbReference>
<comment type="similarity">
    <text evidence="1">Belongs to the iodothyronine deiodinase family.</text>
</comment>